<keyword evidence="2" id="KW-1185">Reference proteome</keyword>
<sequence length="262" mass="29171">MASEEDSVKREMKIHGQRWGSFHHRYFSDPEVAEPLTAAILSSVDAARPDVIADLGGGTGFLLRELLRRRPLPGVRLVDVDVSDRQLSACDDVRIERFAASASTVARRDLVEDDQRLLLVARSLLHYFGRVGLLPLLRHLRSQLCEGEIFVHQSACFADQVDAACLNRIYGMMGTEKWYFTIDELEAALEKAGFSLCDVGPAPPLRLDSGDLAERYGLGAELVTSIQEEVGREFGDRSGVFTSAGEEFTAWLHYHIFTCRAV</sequence>
<reference evidence="1 2" key="1">
    <citation type="submission" date="2023-03" db="EMBL/GenBank/DDBJ databases">
        <title>Whole genome sequencing of Methanotrichaceae archaeon M04Ac.</title>
        <authorList>
            <person name="Khomyakova M.A."/>
            <person name="Merkel A.Y."/>
            <person name="Slobodkin A.I."/>
        </authorList>
    </citation>
    <scope>NUCLEOTIDE SEQUENCE [LARGE SCALE GENOMIC DNA]</scope>
    <source>
        <strain evidence="1 2">M04Ac</strain>
    </source>
</reference>
<dbReference type="RefSeq" id="WP_316969898.1">
    <property type="nucleotide sequence ID" value="NZ_JARFPL010000052.1"/>
</dbReference>
<proteinExistence type="predicted"/>
<evidence type="ECO:0008006" key="3">
    <source>
        <dbReference type="Google" id="ProtNLM"/>
    </source>
</evidence>
<dbReference type="Gene3D" id="3.40.50.150">
    <property type="entry name" value="Vaccinia Virus protein VP39"/>
    <property type="match status" value="1"/>
</dbReference>
<evidence type="ECO:0000313" key="1">
    <source>
        <dbReference type="EMBL" id="MDF0594203.1"/>
    </source>
</evidence>
<dbReference type="Proteomes" id="UP001215956">
    <property type="component" value="Unassembled WGS sequence"/>
</dbReference>
<accession>A0ABT5XHK8</accession>
<dbReference type="InterPro" id="IPR029063">
    <property type="entry name" value="SAM-dependent_MTases_sf"/>
</dbReference>
<protein>
    <recommendedName>
        <fullName evidence="3">Methyltransferase domain-containing protein</fullName>
    </recommendedName>
</protein>
<comment type="caution">
    <text evidence="1">The sequence shown here is derived from an EMBL/GenBank/DDBJ whole genome shotgun (WGS) entry which is preliminary data.</text>
</comment>
<evidence type="ECO:0000313" key="2">
    <source>
        <dbReference type="Proteomes" id="UP001215956"/>
    </source>
</evidence>
<dbReference type="EMBL" id="JARFPL010000052">
    <property type="protein sequence ID" value="MDF0594203.1"/>
    <property type="molecule type" value="Genomic_DNA"/>
</dbReference>
<dbReference type="SUPFAM" id="SSF53335">
    <property type="entry name" value="S-adenosyl-L-methionine-dependent methyltransferases"/>
    <property type="match status" value="1"/>
</dbReference>
<organism evidence="1 2">
    <name type="scientific">Candidatus Methanocrinis alkalitolerans</name>
    <dbReference type="NCBI Taxonomy" id="3033395"/>
    <lineage>
        <taxon>Archaea</taxon>
        <taxon>Methanobacteriati</taxon>
        <taxon>Methanobacteriota</taxon>
        <taxon>Stenosarchaea group</taxon>
        <taxon>Methanomicrobia</taxon>
        <taxon>Methanotrichales</taxon>
        <taxon>Methanotrichaceae</taxon>
        <taxon>Methanocrinis</taxon>
    </lineage>
</organism>
<gene>
    <name evidence="1" type="ORF">P0O24_11490</name>
</gene>
<name>A0ABT5XHK8_9EURY</name>